<evidence type="ECO:0000313" key="2">
    <source>
        <dbReference type="EMBL" id="EFC48888.1"/>
    </source>
</evidence>
<evidence type="ECO:0000313" key="3">
    <source>
        <dbReference type="Proteomes" id="UP000006671"/>
    </source>
</evidence>
<dbReference type="KEGG" id="ngr:NAEGRDRAFT_46153"/>
<organism evidence="3">
    <name type="scientific">Naegleria gruberi</name>
    <name type="common">Amoeba</name>
    <dbReference type="NCBI Taxonomy" id="5762"/>
    <lineage>
        <taxon>Eukaryota</taxon>
        <taxon>Discoba</taxon>
        <taxon>Heterolobosea</taxon>
        <taxon>Tetramitia</taxon>
        <taxon>Eutetramitia</taxon>
        <taxon>Vahlkampfiidae</taxon>
        <taxon>Naegleria</taxon>
    </lineage>
</organism>
<dbReference type="Gene3D" id="3.90.640.10">
    <property type="entry name" value="Actin, Chain A, domain 4"/>
    <property type="match status" value="1"/>
</dbReference>
<feature type="region of interest" description="Disordered" evidence="1">
    <location>
        <begin position="1"/>
        <end position="67"/>
    </location>
</feature>
<dbReference type="InterPro" id="IPR043129">
    <property type="entry name" value="ATPase_NBD"/>
</dbReference>
<feature type="compositionally biased region" description="Low complexity" evidence="1">
    <location>
        <begin position="10"/>
        <end position="26"/>
    </location>
</feature>
<sequence>MSFFFRRGNRSTSQNNNQSSVASINSTSDDEEEVATPSITDQNKVLISSPRFRSSSLSQQQNNQRTDERIEIAVEGDDSGTPSTLSKVDINRVEQSSGLLEIPSSAYKRKISFSDESSPETTPTKTATSDNLYSSALTTKGNYKVTPNSNRRVLNKIPSSLRLDPKTFTRKNSTPQLFTSPRNPLSLSLSKLNETKISSENISNVVLSSRSSSQLVVIIEIGRKYFKCGISGDYCPRVVLPVPYELSEMLCKCKNHNFNIDHMKQAFSSFEKDIGSCNIETDVIFDEYTRIGFGNSIEDDAYYEEKLSHLLGKLLKRIFIDELKLHLDSIDHVVILENVYSLHENLVRRTVEDMCNRKRFSKLKGIKFINAQSCALIPSSCSVKFQTANDSNKLLSPPILSLTSRKGNEEMDVNGLVIDCGFSECKIVPVLFGCIVQAGVVVVDTGSKHILRRLKDNLMKMNPKESLTPQHCDHVDLNKLFYEHDEGEMLKYYSVLEWQVLYLNY</sequence>
<feature type="compositionally biased region" description="Polar residues" evidence="1">
    <location>
        <begin position="37"/>
        <end position="46"/>
    </location>
</feature>
<accession>D2V2F1</accession>
<gene>
    <name evidence="2" type="ORF">NAEGRDRAFT_46153</name>
</gene>
<dbReference type="InterPro" id="IPR004000">
    <property type="entry name" value="Actin"/>
</dbReference>
<keyword evidence="3" id="KW-1185">Reference proteome</keyword>
<dbReference type="GeneID" id="8852747"/>
<dbReference type="Proteomes" id="UP000006671">
    <property type="component" value="Unassembled WGS sequence"/>
</dbReference>
<dbReference type="RefSeq" id="XP_002681632.1">
    <property type="nucleotide sequence ID" value="XM_002681586.1"/>
</dbReference>
<dbReference type="AlphaFoldDB" id="D2V2F1"/>
<dbReference type="VEuPathDB" id="AmoebaDB:NAEGRDRAFT_46153"/>
<dbReference type="Gene3D" id="3.30.420.40">
    <property type="match status" value="2"/>
</dbReference>
<protein>
    <submittedName>
        <fullName evidence="2">Predicted protein</fullName>
    </submittedName>
</protein>
<dbReference type="InParanoid" id="D2V2F1"/>
<evidence type="ECO:0000256" key="1">
    <source>
        <dbReference type="SAM" id="MobiDB-lite"/>
    </source>
</evidence>
<name>D2V2F1_NAEGR</name>
<dbReference type="EMBL" id="GG738849">
    <property type="protein sequence ID" value="EFC48888.1"/>
    <property type="molecule type" value="Genomic_DNA"/>
</dbReference>
<reference evidence="2 3" key="1">
    <citation type="journal article" date="2010" name="Cell">
        <title>The genome of Naegleria gruberi illuminates early eukaryotic versatility.</title>
        <authorList>
            <person name="Fritz-Laylin L.K."/>
            <person name="Prochnik S.E."/>
            <person name="Ginger M.L."/>
            <person name="Dacks J.B."/>
            <person name="Carpenter M.L."/>
            <person name="Field M.C."/>
            <person name="Kuo A."/>
            <person name="Paredez A."/>
            <person name="Chapman J."/>
            <person name="Pham J."/>
            <person name="Shu S."/>
            <person name="Neupane R."/>
            <person name="Cipriano M."/>
            <person name="Mancuso J."/>
            <person name="Tu H."/>
            <person name="Salamov A."/>
            <person name="Lindquist E."/>
            <person name="Shapiro H."/>
            <person name="Lucas S."/>
            <person name="Grigoriev I.V."/>
            <person name="Cande W.Z."/>
            <person name="Fulton C."/>
            <person name="Rokhsar D.S."/>
            <person name="Dawson S.C."/>
        </authorList>
    </citation>
    <scope>NUCLEOTIDE SEQUENCE [LARGE SCALE GENOMIC DNA]</scope>
    <source>
        <strain evidence="2 3">NEG-M</strain>
    </source>
</reference>
<dbReference type="Pfam" id="PF00022">
    <property type="entry name" value="Actin"/>
    <property type="match status" value="1"/>
</dbReference>
<dbReference type="OrthoDB" id="10639742at2759"/>
<feature type="compositionally biased region" description="Low complexity" evidence="1">
    <location>
        <begin position="48"/>
        <end position="64"/>
    </location>
</feature>
<proteinExistence type="predicted"/>
<dbReference type="SUPFAM" id="SSF53067">
    <property type="entry name" value="Actin-like ATPase domain"/>
    <property type="match status" value="1"/>
</dbReference>